<comment type="caution">
    <text evidence="5">The sequence shown here is derived from an EMBL/GenBank/DDBJ whole genome shotgun (WGS) entry which is preliminary data.</text>
</comment>
<feature type="domain" description="Carrier" evidence="4">
    <location>
        <begin position="3075"/>
        <end position="3150"/>
    </location>
</feature>
<dbReference type="PROSITE" id="PS50075">
    <property type="entry name" value="CARRIER"/>
    <property type="match status" value="3"/>
</dbReference>
<keyword evidence="3" id="KW-0597">Phosphoprotein</keyword>
<dbReference type="FunFam" id="2.30.38.10:FF:000001">
    <property type="entry name" value="Non-ribosomal peptide synthetase PvdI"/>
    <property type="match status" value="2"/>
</dbReference>
<dbReference type="InterPro" id="IPR025110">
    <property type="entry name" value="AMP-bd_C"/>
</dbReference>
<evidence type="ECO:0000256" key="3">
    <source>
        <dbReference type="ARBA" id="ARBA00022553"/>
    </source>
</evidence>
<dbReference type="Gene3D" id="1.10.1200.10">
    <property type="entry name" value="ACP-like"/>
    <property type="match status" value="2"/>
</dbReference>
<dbReference type="Gene3D" id="3.40.50.980">
    <property type="match status" value="4"/>
</dbReference>
<dbReference type="InterPro" id="IPR029058">
    <property type="entry name" value="AB_hydrolase_fold"/>
</dbReference>
<dbReference type="FunFam" id="3.30.300.30:FF:000010">
    <property type="entry name" value="Enterobactin synthetase component F"/>
    <property type="match status" value="2"/>
</dbReference>
<dbReference type="Gene3D" id="3.40.50.12780">
    <property type="entry name" value="N-terminal domain of ligase-like"/>
    <property type="match status" value="1"/>
</dbReference>
<dbReference type="PANTHER" id="PTHR45527">
    <property type="entry name" value="NONRIBOSOMAL PEPTIDE SYNTHETASE"/>
    <property type="match status" value="1"/>
</dbReference>
<dbReference type="Pfam" id="PF00501">
    <property type="entry name" value="AMP-binding"/>
    <property type="match status" value="3"/>
</dbReference>
<dbReference type="InterPro" id="IPR009081">
    <property type="entry name" value="PP-bd_ACP"/>
</dbReference>
<dbReference type="PANTHER" id="PTHR45527:SF1">
    <property type="entry name" value="FATTY ACID SYNTHASE"/>
    <property type="match status" value="1"/>
</dbReference>
<dbReference type="CDD" id="cd05930">
    <property type="entry name" value="A_NRPS"/>
    <property type="match status" value="3"/>
</dbReference>
<dbReference type="InterPro" id="IPR045851">
    <property type="entry name" value="AMP-bd_C_sf"/>
</dbReference>
<dbReference type="InterPro" id="IPR000873">
    <property type="entry name" value="AMP-dep_synth/lig_dom"/>
</dbReference>
<dbReference type="Proteomes" id="UP000294927">
    <property type="component" value="Unassembled WGS sequence"/>
</dbReference>
<dbReference type="FunFam" id="1.10.1200.10:FF:000016">
    <property type="entry name" value="Non-ribosomal peptide synthase"/>
    <property type="match status" value="3"/>
</dbReference>
<feature type="domain" description="Carrier" evidence="4">
    <location>
        <begin position="964"/>
        <end position="1039"/>
    </location>
</feature>
<dbReference type="FunFam" id="3.40.50.12780:FF:000012">
    <property type="entry name" value="Non-ribosomal peptide synthetase"/>
    <property type="match status" value="3"/>
</dbReference>
<feature type="domain" description="Carrier" evidence="4">
    <location>
        <begin position="2018"/>
        <end position="2093"/>
    </location>
</feature>
<dbReference type="OrthoDB" id="2378856at2"/>
<evidence type="ECO:0000256" key="1">
    <source>
        <dbReference type="ARBA" id="ARBA00001957"/>
    </source>
</evidence>
<dbReference type="InterPro" id="IPR020806">
    <property type="entry name" value="PKS_PP-bd"/>
</dbReference>
<evidence type="ECO:0000313" key="5">
    <source>
        <dbReference type="EMBL" id="TDV49743.1"/>
    </source>
</evidence>
<dbReference type="Pfam" id="PF00550">
    <property type="entry name" value="PP-binding"/>
    <property type="match status" value="3"/>
</dbReference>
<dbReference type="SUPFAM" id="SSF52777">
    <property type="entry name" value="CoA-dependent acyltransferases"/>
    <property type="match status" value="6"/>
</dbReference>
<dbReference type="PROSITE" id="PS00012">
    <property type="entry name" value="PHOSPHOPANTETHEINE"/>
    <property type="match status" value="3"/>
</dbReference>
<dbReference type="GO" id="GO:0003824">
    <property type="term" value="F:catalytic activity"/>
    <property type="evidence" value="ECO:0007669"/>
    <property type="project" value="InterPro"/>
</dbReference>
<proteinExistence type="predicted"/>
<dbReference type="InterPro" id="IPR020845">
    <property type="entry name" value="AMP-binding_CS"/>
</dbReference>
<evidence type="ECO:0000313" key="6">
    <source>
        <dbReference type="Proteomes" id="UP000294927"/>
    </source>
</evidence>
<dbReference type="CDD" id="cd19531">
    <property type="entry name" value="LCL_NRPS-like"/>
    <property type="match status" value="3"/>
</dbReference>
<name>A0A4R7VJV9_9PSEU</name>
<reference evidence="5 6" key="1">
    <citation type="submission" date="2019-03" db="EMBL/GenBank/DDBJ databases">
        <title>Genomic Encyclopedia of Archaeal and Bacterial Type Strains, Phase II (KMG-II): from individual species to whole genera.</title>
        <authorList>
            <person name="Goeker M."/>
        </authorList>
    </citation>
    <scope>NUCLEOTIDE SEQUENCE [LARGE SCALE GENOMIC DNA]</scope>
    <source>
        <strain evidence="5 6">DSM 45499</strain>
    </source>
</reference>
<keyword evidence="6" id="KW-1185">Reference proteome</keyword>
<dbReference type="PROSITE" id="PS00455">
    <property type="entry name" value="AMP_BINDING"/>
    <property type="match status" value="3"/>
</dbReference>
<sequence length="3172" mass="344153">MSRTIPRLPLSFGQRRLWFLDQLRPGAVDYNLPMLVRLRGRLDAGALRAALTEIVARHEVLRTRYAVVDGEPAQVVEDSAWLELTETDVRGLDRERVDELVESGWRKPFNLAGGQVLRVALFQLADDEHLLLIVTAHIAFDGWSWGVLARELRELYRSLTTGEPVSLAPLPIQYGDFARWQQEWLSGQRTEDQLEYWRGRLAGLAPLELPTDRPRPLVLDATGARAWFTVPAYLVAALARIARQHRASPFMVLLAGFQLLLGRYAGTDDVAVGSPVAGRNRMETEDLIGFFVNTLVLRADLRGDPSFVDLLERVRNTTLDAFDHQDVPFERLVDELVPDRDLSRNPLYQVSFVLQNAAAEPLALPGMAVEPVGTPFAASPFDLTLHLVEQADGSLAGVVDYASALFDEATITRLGDHYVRLLTSIADDPTARLSELEWLTEPERTQVLVDWNDTGTPMPSAGVHELFEAQVARTPEAVAIRFGDVELTYAEVNAAANRLAARLRSQGVEHDSVVALCLPREPSLVVAVFGVLKADAAYLPLDPDHPVDRLRDLITDSGVAAVLTTGALRSTVDGSCPVILVDDDPGDTTAQNPVSESTPDSLAYVVYTSGSTGRPKGVPIPHRALVNYVTWCQSAYATPGSGSPLYSSLAFDMPVTSVFPALLSGDTVTIIAETGEPGLGALVAELERGGFGLLKMTPSHLAVLGQSLSQDGFRRAARRLVVGGEELPGELLAPWARHAPDTLVDNEYGPTETTVGCSLYAGTAAELPSGVLPIGRPIANTRMYVLDRDLRLLPVGVAGELYIGGAQLARGYVGRPELTAERFVPDPYSPEPGGRLYRSGDLARYRADGNIVFAGRVDDYVKIGGYRVEPTEVEETLARHPAVRTAVVVVRDRQLVAYLLPADGADLRPGDLRTYLAGRLPAYLVPQAFVTLPALPFTPSGKIDRKALPAPAVRRPELTGDYVPPVTPAQQTIAAVWADVLDVDRVGLHDDFFDLGGHSLLATRAIFALRDAFGADLALRLMFEHRTVAGLADVITNQAAHADRIAPIVAVRRDGPVPLSFGQHRLWFLDRLQPCATDYLSPVALRLRGPLDPAALGGALDKVVARHEVLRTRFRQVDGEPTQLVDPPGPVPVEHVDLTGLEPPAREASVHTVVAADLATPFDLERQWPVRATVIRLADTEHVLLLTVHHSAFDGWSVDILATELAEGYADPSSTVDPLPVQYADYAVWQRELLSGGALAAQLDYWRDRLAGLATLELPTDRPRPPVRDSAGAHLAFTVPAQLARTLTKLGRAQGATPFMVLLAAFQVLLGRYTGQADVAVGTPVAGRDRAEIEKLIGFFVNTVVMRADLSGEPSFVELVNRVRRGAVDAYANADLPFERLVDELRPTRDLSRNPLFGVLFDLRHARRTPFRLPGVEVDPFGVDPRIAKFDLSLTVDEQPDGELCCYLGYATALFDRTTIERMAGHFGRLLESIAADPHAPVSRLDLLTPAEREQLLVGWRGQLLERPHRTLPELFADQARSTPDAPAVVSGDHELTYARLNARANQLADHLRSLGVGPETPVAVAMRRDADLVTSLVAVLKAGACFVPLDPDYPADRLAFMVRDSGARVVLTQSTVAGQLTGGATVLAVDTLWDRLTACSVDDPPPVDPFGAAYVMYTSGSTGEPKGVVVTHAGIRNRVLWAVDRHRLGPADRLLQKTTIGFDAAMWEFLAPLVSGGAVVPAPDGVQRDAAAMVRAVVEHDITVLQLVPSMLRLLVEEPGLAGCRSLRMIFCGGEALPARLCARAREVLDVEVFNTFGMTECSIDVTAALYDPADPGEIVPAGTALPNTQILVLDAADNPVPIGLPGEICVAGVHLARGYVNRPDATAVRFTPNPFGTVPGDRLCRSGDLGRWRVDGSLEVLGRLDHQVKVNGVRIELGEIEAALGTHPGVRVGIVSVHQPSAGDKRLVAYVLPADGARPDAAELRAHLGQRLPAPMLPSIFLTLDELPLTSSGKVDRTALPVPDGHRSDLVGEYVEPSTTDECVVAAVWADVLGVDRVGARDNFFELGGHSLLATRVIFRLRQVLGVELPLADMFTTPTVVGVAQLLGLARSGAASTPITPVSGVDGLALSFAQQRLWFLDQLDPGSTEYLVPFALRLRGPLDPSALEAALTDVIARHETLRTRYVAVDGEPVQVIDPPRPLHLGRTELGDRNPADLVDEESLRPIALDREWPIRARLVRVTPDEHLFLLTMHHIAGDGWSTGLLFGELTERYRAHLAGTPSPVDTLPVRYADFAAWQRDWFTGPVREGELTYWRDRLAGLTPTELPTDRPRAAQRDLAGAFVSVDVPAETGDAVLGVGRALGATPFMVLLAAFQVLLARYTGEHDVVVGTPVSGRTRAETADMIGLFVNTLVLRGDLSGEPGFTDLVARVRDAAVRDYPHQDLPFEQLVDELAPERDLSRNPLFQIMFEADAAGRTALTLGDVVVEPAHGTWHAAKFDLGVRVEYRSDAAMTVHVEYTTALFDRATVERLAGHYRQLLESIAAHPDTPVLDLELRTEAEQREWLDRGAGSSADEPAGCVPELFERRVAAHPDAVAVVFGDVELTYAELNARANRLAHHLRRLGVGRENTVAVCLERGPEAVVALLGVLKAGGVYVPFDPDHPRRRLWAMLEDAGADVVLTQRRFADRLTSGRAKVLAIDDDQPYARECAENPASVVGRDDLAYMIYTSGSTGQPKGVLIEHGSYVQHCEVIAGEYDIVAGDRVVLLSALTFDVAMDQMAATLLAGATVVVSDPVFWSPAELPDRLAGYGVTTVEITPAYYREMLDSLGADVDRLARVKLMNVGSDVVTVDDARRWAETGLPGRFLCNYGPTEATVTCLLHPVSGDLSDARGEAAMPLGRPVPGTRAYVVDAHLRPLPVGVPGELLLGGVRLARGYHRRPELTADRFVPDPFGDVPGARLYRTGDLVRRGPDGDLEFLGRIDQQVKVRGFRIELGEIEAALAGHPDVRAVAVVATDGGAGGRALAAYLVMRDGVALDPAVLRAYLREQVPDYMIPSWWTVLPALPLTTSKKVDRKALPAPDRVRPDLDESYVAPRDTAEEVIVGIWAEVLGRDRIGVHDDFFAAGGHSLLATRVLARLRDTFGVELPLRALFEATTVADLAEVVRTAIEAEIDQLTDAEVALQLTREGKR</sequence>
<dbReference type="InterPro" id="IPR006162">
    <property type="entry name" value="Ppantetheine_attach_site"/>
</dbReference>
<protein>
    <submittedName>
        <fullName evidence="5">Amino acid adenylation domain-containing protein</fullName>
    </submittedName>
</protein>
<evidence type="ECO:0000256" key="2">
    <source>
        <dbReference type="ARBA" id="ARBA00022450"/>
    </source>
</evidence>
<dbReference type="InterPro" id="IPR001242">
    <property type="entry name" value="Condensation_dom"/>
</dbReference>
<dbReference type="GO" id="GO:0008610">
    <property type="term" value="P:lipid biosynthetic process"/>
    <property type="evidence" value="ECO:0007669"/>
    <property type="project" value="UniProtKB-ARBA"/>
</dbReference>
<dbReference type="FunFam" id="3.40.50.980:FF:000001">
    <property type="entry name" value="Non-ribosomal peptide synthetase"/>
    <property type="match status" value="3"/>
</dbReference>
<dbReference type="GO" id="GO:0043041">
    <property type="term" value="P:amino acid activation for nonribosomal peptide biosynthetic process"/>
    <property type="evidence" value="ECO:0007669"/>
    <property type="project" value="TreeGrafter"/>
</dbReference>
<accession>A0A4R7VJV9</accession>
<dbReference type="SMART" id="SM00823">
    <property type="entry name" value="PKS_PP"/>
    <property type="match status" value="3"/>
</dbReference>
<dbReference type="GO" id="GO:0031177">
    <property type="term" value="F:phosphopantetheine binding"/>
    <property type="evidence" value="ECO:0007669"/>
    <property type="project" value="InterPro"/>
</dbReference>
<dbReference type="InterPro" id="IPR023213">
    <property type="entry name" value="CAT-like_dom_sf"/>
</dbReference>
<dbReference type="NCBIfam" id="NF003417">
    <property type="entry name" value="PRK04813.1"/>
    <property type="match status" value="3"/>
</dbReference>
<gene>
    <name evidence="5" type="ORF">CLV71_10782</name>
</gene>
<dbReference type="GO" id="GO:0044550">
    <property type="term" value="P:secondary metabolite biosynthetic process"/>
    <property type="evidence" value="ECO:0007669"/>
    <property type="project" value="UniProtKB-ARBA"/>
</dbReference>
<dbReference type="InterPro" id="IPR010071">
    <property type="entry name" value="AA_adenyl_dom"/>
</dbReference>
<dbReference type="RefSeq" id="WP_133904446.1">
    <property type="nucleotide sequence ID" value="NZ_SOCP01000007.1"/>
</dbReference>
<dbReference type="Gene3D" id="2.30.38.10">
    <property type="entry name" value="Luciferase, Domain 3"/>
    <property type="match status" value="2"/>
</dbReference>
<dbReference type="SUPFAM" id="SSF56801">
    <property type="entry name" value="Acetyl-CoA synthetase-like"/>
    <property type="match status" value="3"/>
</dbReference>
<dbReference type="InterPro" id="IPR042099">
    <property type="entry name" value="ANL_N_sf"/>
</dbReference>
<dbReference type="GO" id="GO:0005829">
    <property type="term" value="C:cytosol"/>
    <property type="evidence" value="ECO:0007669"/>
    <property type="project" value="TreeGrafter"/>
</dbReference>
<dbReference type="GO" id="GO:0072330">
    <property type="term" value="P:monocarboxylic acid biosynthetic process"/>
    <property type="evidence" value="ECO:0007669"/>
    <property type="project" value="UniProtKB-ARBA"/>
</dbReference>
<dbReference type="Pfam" id="PF00668">
    <property type="entry name" value="Condensation"/>
    <property type="match status" value="3"/>
</dbReference>
<evidence type="ECO:0000259" key="4">
    <source>
        <dbReference type="PROSITE" id="PS50075"/>
    </source>
</evidence>
<comment type="cofactor">
    <cofactor evidence="1">
        <name>pantetheine 4'-phosphate</name>
        <dbReference type="ChEBI" id="CHEBI:47942"/>
    </cofactor>
</comment>
<dbReference type="NCBIfam" id="TIGR01733">
    <property type="entry name" value="AA-adenyl-dom"/>
    <property type="match status" value="3"/>
</dbReference>
<organism evidence="5 6">
    <name type="scientific">Actinophytocola oryzae</name>
    <dbReference type="NCBI Taxonomy" id="502181"/>
    <lineage>
        <taxon>Bacteria</taxon>
        <taxon>Bacillati</taxon>
        <taxon>Actinomycetota</taxon>
        <taxon>Actinomycetes</taxon>
        <taxon>Pseudonocardiales</taxon>
        <taxon>Pseudonocardiaceae</taxon>
    </lineage>
</organism>
<dbReference type="EMBL" id="SOCP01000007">
    <property type="protein sequence ID" value="TDV49743.1"/>
    <property type="molecule type" value="Genomic_DNA"/>
</dbReference>
<dbReference type="InterPro" id="IPR036736">
    <property type="entry name" value="ACP-like_sf"/>
</dbReference>
<dbReference type="Gene3D" id="3.30.559.10">
    <property type="entry name" value="Chloramphenicol acetyltransferase-like domain"/>
    <property type="match status" value="3"/>
</dbReference>
<dbReference type="Gene3D" id="3.30.300.30">
    <property type="match status" value="3"/>
</dbReference>
<dbReference type="Pfam" id="PF13193">
    <property type="entry name" value="AMP-binding_C"/>
    <property type="match status" value="3"/>
</dbReference>
<dbReference type="Gene3D" id="3.30.559.30">
    <property type="entry name" value="Nonribosomal peptide synthetase, condensation domain"/>
    <property type="match status" value="3"/>
</dbReference>
<dbReference type="Gene3D" id="3.40.50.1820">
    <property type="entry name" value="alpha/beta hydrolase"/>
    <property type="match status" value="1"/>
</dbReference>
<keyword evidence="2" id="KW-0596">Phosphopantetheine</keyword>
<dbReference type="SUPFAM" id="SSF47336">
    <property type="entry name" value="ACP-like"/>
    <property type="match status" value="3"/>
</dbReference>